<accession>A0A2W1JD86</accession>
<feature type="coiled-coil region" evidence="1">
    <location>
        <begin position="58"/>
        <end position="85"/>
    </location>
</feature>
<proteinExistence type="predicted"/>
<evidence type="ECO:0000256" key="1">
    <source>
        <dbReference type="SAM" id="Coils"/>
    </source>
</evidence>
<protein>
    <submittedName>
        <fullName evidence="2">Uncharacterized protein</fullName>
    </submittedName>
</protein>
<gene>
    <name evidence="2" type="ORF">C1752_04542</name>
</gene>
<evidence type="ECO:0000313" key="3">
    <source>
        <dbReference type="Proteomes" id="UP000248857"/>
    </source>
</evidence>
<dbReference type="Proteomes" id="UP000248857">
    <property type="component" value="Unassembled WGS sequence"/>
</dbReference>
<evidence type="ECO:0000313" key="2">
    <source>
        <dbReference type="EMBL" id="PZD71819.1"/>
    </source>
</evidence>
<comment type="caution">
    <text evidence="2">The sequence shown here is derived from an EMBL/GenBank/DDBJ whole genome shotgun (WGS) entry which is preliminary data.</text>
</comment>
<dbReference type="RefSeq" id="WP_110987760.1">
    <property type="nucleotide sequence ID" value="NZ_CAWNWM010000014.1"/>
</dbReference>
<sequence>MDPEQRQQLVKQLNRDTTFALAILGSLEDDTLLSLGNAPVEMVPHLTILVKKMRAHGANNTRKSNDKLRSQISDLKAEMQQVKDNADPELRIKADKLDAELDERMKPSKLEQLGRKIYNAIRNSDHAERKATLAEENLVYADDHLQEIEATIIDAEYVVKHAKATEAANAKLIKEAS</sequence>
<dbReference type="EMBL" id="PQWO01000014">
    <property type="protein sequence ID" value="PZD71819.1"/>
    <property type="molecule type" value="Genomic_DNA"/>
</dbReference>
<name>A0A2W1JD86_9CYAN</name>
<organism evidence="2 3">
    <name type="scientific">Acaryochloris thomasi RCC1774</name>
    <dbReference type="NCBI Taxonomy" id="1764569"/>
    <lineage>
        <taxon>Bacteria</taxon>
        <taxon>Bacillati</taxon>
        <taxon>Cyanobacteriota</taxon>
        <taxon>Cyanophyceae</taxon>
        <taxon>Acaryochloridales</taxon>
        <taxon>Acaryochloridaceae</taxon>
        <taxon>Acaryochloris</taxon>
        <taxon>Acaryochloris thomasi</taxon>
    </lineage>
</organism>
<dbReference type="AlphaFoldDB" id="A0A2W1JD86"/>
<reference evidence="2 3" key="1">
    <citation type="journal article" date="2018" name="Sci. Rep.">
        <title>A novel species of the marine cyanobacterium Acaryochloris with a unique pigment content and lifestyle.</title>
        <authorList>
            <person name="Partensky F."/>
            <person name="Six C."/>
            <person name="Ratin M."/>
            <person name="Garczarek L."/>
            <person name="Vaulot D."/>
            <person name="Probert I."/>
            <person name="Calteau A."/>
            <person name="Gourvil P."/>
            <person name="Marie D."/>
            <person name="Grebert T."/>
            <person name="Bouchier C."/>
            <person name="Le Panse S."/>
            <person name="Gachenot M."/>
            <person name="Rodriguez F."/>
            <person name="Garrido J.L."/>
        </authorList>
    </citation>
    <scope>NUCLEOTIDE SEQUENCE [LARGE SCALE GENOMIC DNA]</scope>
    <source>
        <strain evidence="2 3">RCC1774</strain>
    </source>
</reference>
<keyword evidence="1" id="KW-0175">Coiled coil</keyword>
<keyword evidence="3" id="KW-1185">Reference proteome</keyword>